<evidence type="ECO:0008006" key="12">
    <source>
        <dbReference type="Google" id="ProtNLM"/>
    </source>
</evidence>
<feature type="transmembrane region" description="Helical" evidence="6">
    <location>
        <begin position="558"/>
        <end position="576"/>
    </location>
</feature>
<dbReference type="InterPro" id="IPR018823">
    <property type="entry name" value="ArAE_2_N"/>
</dbReference>
<dbReference type="Pfam" id="PF10334">
    <property type="entry name" value="BRE4"/>
    <property type="match status" value="1"/>
</dbReference>
<dbReference type="EMBL" id="SPNW01000008">
    <property type="protein sequence ID" value="TIA92193.1"/>
    <property type="molecule type" value="Genomic_DNA"/>
</dbReference>
<feature type="domain" description="Putative ER transporter 6TM N-terminal" evidence="8">
    <location>
        <begin position="159"/>
        <end position="264"/>
    </location>
</feature>
<feature type="region of interest" description="Disordered" evidence="5">
    <location>
        <begin position="992"/>
        <end position="1094"/>
    </location>
</feature>
<feature type="compositionally biased region" description="Polar residues" evidence="5">
    <location>
        <begin position="1048"/>
        <end position="1069"/>
    </location>
</feature>
<feature type="transmembrane region" description="Helical" evidence="6">
    <location>
        <begin position="9"/>
        <end position="29"/>
    </location>
</feature>
<feature type="transmembrane region" description="Helical" evidence="6">
    <location>
        <begin position="637"/>
        <end position="655"/>
    </location>
</feature>
<feature type="region of interest" description="Disordered" evidence="5">
    <location>
        <begin position="923"/>
        <end position="950"/>
    </location>
</feature>
<feature type="domain" description="Integral membrane bound transporter" evidence="9">
    <location>
        <begin position="563"/>
        <end position="683"/>
    </location>
</feature>
<evidence type="ECO:0000256" key="4">
    <source>
        <dbReference type="ARBA" id="ARBA00023136"/>
    </source>
</evidence>
<protein>
    <recommendedName>
        <fullName evidence="12">ER transporter 6TM N-terminal domain-containing protein</fullName>
    </recommendedName>
</protein>
<feature type="compositionally biased region" description="Polar residues" evidence="5">
    <location>
        <begin position="926"/>
        <end position="941"/>
    </location>
</feature>
<evidence type="ECO:0000256" key="5">
    <source>
        <dbReference type="SAM" id="MobiDB-lite"/>
    </source>
</evidence>
<reference evidence="10 11" key="1">
    <citation type="submission" date="2019-03" db="EMBL/GenBank/DDBJ databases">
        <title>Sequencing 23 genomes of Wallemia ichthyophaga.</title>
        <authorList>
            <person name="Gostincar C."/>
        </authorList>
    </citation>
    <scope>NUCLEOTIDE SEQUENCE [LARGE SCALE GENOMIC DNA]</scope>
    <source>
        <strain evidence="10 11">EXF-5753</strain>
    </source>
</reference>
<dbReference type="PANTHER" id="PTHR47804:SF3">
    <property type="entry name" value="PROTEIN BRE4"/>
    <property type="match status" value="1"/>
</dbReference>
<dbReference type="Pfam" id="PF10337">
    <property type="entry name" value="ArAE_2_N"/>
    <property type="match status" value="1"/>
</dbReference>
<evidence type="ECO:0000313" key="11">
    <source>
        <dbReference type="Proteomes" id="UP000310189"/>
    </source>
</evidence>
<name>A0A4V4LTY9_9BASI</name>
<keyword evidence="4 6" id="KW-0472">Membrane</keyword>
<organism evidence="10 11">
    <name type="scientific">Wallemia hederae</name>
    <dbReference type="NCBI Taxonomy" id="1540922"/>
    <lineage>
        <taxon>Eukaryota</taxon>
        <taxon>Fungi</taxon>
        <taxon>Dikarya</taxon>
        <taxon>Basidiomycota</taxon>
        <taxon>Wallemiomycotina</taxon>
        <taxon>Wallemiomycetes</taxon>
        <taxon>Wallemiales</taxon>
        <taxon>Wallemiaceae</taxon>
        <taxon>Wallemia</taxon>
    </lineage>
</organism>
<keyword evidence="11" id="KW-1185">Reference proteome</keyword>
<keyword evidence="3 6" id="KW-1133">Transmembrane helix</keyword>
<evidence type="ECO:0000259" key="9">
    <source>
        <dbReference type="Pfam" id="PF13515"/>
    </source>
</evidence>
<evidence type="ECO:0000256" key="3">
    <source>
        <dbReference type="ARBA" id="ARBA00022989"/>
    </source>
</evidence>
<comment type="caution">
    <text evidence="10">The sequence shown here is derived from an EMBL/GenBank/DDBJ whole genome shotgun (WGS) entry which is preliminary data.</text>
</comment>
<evidence type="ECO:0000256" key="6">
    <source>
        <dbReference type="SAM" id="Phobius"/>
    </source>
</evidence>
<dbReference type="InterPro" id="IPR018820">
    <property type="entry name" value="BRE4-related_DUF2421"/>
</dbReference>
<dbReference type="PANTHER" id="PTHR47804">
    <property type="entry name" value="60S RIBOSOMAL PROTEIN L19"/>
    <property type="match status" value="1"/>
</dbReference>
<feature type="transmembrane region" description="Helical" evidence="6">
    <location>
        <begin position="159"/>
        <end position="178"/>
    </location>
</feature>
<evidence type="ECO:0000256" key="2">
    <source>
        <dbReference type="ARBA" id="ARBA00022692"/>
    </source>
</evidence>
<dbReference type="GO" id="GO:0016020">
    <property type="term" value="C:membrane"/>
    <property type="evidence" value="ECO:0007669"/>
    <property type="project" value="UniProtKB-SubCell"/>
</dbReference>
<evidence type="ECO:0000259" key="8">
    <source>
        <dbReference type="Pfam" id="PF10337"/>
    </source>
</evidence>
<dbReference type="InterPro" id="IPR049453">
    <property type="entry name" value="Memb_transporter_dom"/>
</dbReference>
<dbReference type="AlphaFoldDB" id="A0A4V4LTY9"/>
<feature type="transmembrane region" description="Helical" evidence="6">
    <location>
        <begin position="588"/>
        <end position="607"/>
    </location>
</feature>
<feature type="compositionally biased region" description="Basic and acidic residues" evidence="5">
    <location>
        <begin position="995"/>
        <end position="1010"/>
    </location>
</feature>
<dbReference type="PRINTS" id="PR02047">
    <property type="entry name" value="BREFELDNASP4"/>
</dbReference>
<evidence type="ECO:0000259" key="7">
    <source>
        <dbReference type="Pfam" id="PF10334"/>
    </source>
</evidence>
<feature type="transmembrane region" description="Helical" evidence="6">
    <location>
        <begin position="35"/>
        <end position="52"/>
    </location>
</feature>
<dbReference type="Pfam" id="PF13515">
    <property type="entry name" value="FUSC_2"/>
    <property type="match status" value="1"/>
</dbReference>
<keyword evidence="2 6" id="KW-0812">Transmembrane</keyword>
<evidence type="ECO:0000256" key="1">
    <source>
        <dbReference type="ARBA" id="ARBA00004141"/>
    </source>
</evidence>
<feature type="transmembrane region" description="Helical" evidence="6">
    <location>
        <begin position="803"/>
        <end position="820"/>
    </location>
</feature>
<gene>
    <name evidence="10" type="ORF">E3P99_00790</name>
</gene>
<evidence type="ECO:0000313" key="10">
    <source>
        <dbReference type="EMBL" id="TIA92193.1"/>
    </source>
</evidence>
<sequence>MQNKAFKRFAVLVLPPVLSSFICCLFILIKPISHFSGKHFSFLLFTLFNLFFYPNGSIGSQIELTVLGLLFGVLGLGISNLSIYFTILVNRETIDHTFARTIPCVTLTLIAFSAAYARSKLPRLMVASRTIQFVSAWSLTSNLRAITASGMSPRTFLDLWWPLLWGSLIPLIVCMICFPVSARQQYSKQVIQALQDAEEAQLASYKVLFSTNELHSSLADLTRLRTQFFRNARRLPRLLGECLFEFSYDYVGVDRIAPFVGIVDSLRVSLANGSNDLIDTTMYNSDDLHKDVLGLSADGDDDLACVEDLKRMITIMHQAILNSFALVRRTLSAALIDKRAGDVSLDDIDVQKQLLQTAASNCRGEMHTILIRNLANNPPDRSSLFKKHLCMLSYYSVNLFKISSDLVFALTCASEVLDSRLKNRRRVHIPRNFWSWLKAPSSTITDFGLKPDGNDDFLSAEQKEQHRHQHTFEQEMQLQAYAAYAIRRSHLKQTGFSVKYWFLNIWDAPSVLKFRLMVSRHFRTMKGSRHLRFALKNAAGVGLLSIPGFLPYGSKGQTWFFENKGVWMVISYFYVLEPSTGATYRVGLWRLTGTILGAVYGFIVNIITRGNPIGITVMVTAVSILIAWVVRMSSIPGVGTVFAVTFPPIIFPVYLDTTPFASFTIALTRAYMIAIGIVAAVCVNLVWWPFHARENFTLQVSKAISEITKLYLVLSRQTLGVTTLAASRANFDLTERNVQSALNGCDTLLEPLRVELSVVPKPVTLYRKMISSLQRTHDLLISLRYVRERIQKETLFEIKDQRLNFINALILVFYACMHAFRSSTPLPQFLPSLHTALSEMLCAIDGKLMEILSDDELQLRRQLADYRLHYALSEAEVLLGLVTAMEEMLSIAKSLFGQTSIFDEAPVDEKSGNTDTLPLHTVGHTGWSSGPTSPTMQSLASPTKRKFSVKQKENAADAYLKENPADAYILNYSPPSAAPSSPVKDVSLMSLSEIASKDPPPRTHSRKTDTEGIPLAKDVFKQPSTSSTSTSPVDPQKLQMNVRDYVQDGQNTSRTSARNSPNESPTTQYRTRTRRNDSNSSSSSTSAHPHTRIP</sequence>
<feature type="transmembrane region" description="Helical" evidence="6">
    <location>
        <begin position="670"/>
        <end position="690"/>
    </location>
</feature>
<dbReference type="OrthoDB" id="68611at2759"/>
<feature type="domain" description="DUF2421" evidence="7">
    <location>
        <begin position="692"/>
        <end position="834"/>
    </location>
</feature>
<dbReference type="InterPro" id="IPR023244">
    <property type="entry name" value="Brefeldin_A-sensitivity_4"/>
</dbReference>
<dbReference type="Proteomes" id="UP000310189">
    <property type="component" value="Unassembled WGS sequence"/>
</dbReference>
<comment type="subcellular location">
    <subcellularLocation>
        <location evidence="1">Membrane</location>
        <topology evidence="1">Multi-pass membrane protein</topology>
    </subcellularLocation>
</comment>
<feature type="transmembrane region" description="Helical" evidence="6">
    <location>
        <begin position="533"/>
        <end position="552"/>
    </location>
</feature>
<proteinExistence type="predicted"/>
<feature type="transmembrane region" description="Helical" evidence="6">
    <location>
        <begin position="613"/>
        <end position="630"/>
    </location>
</feature>
<dbReference type="InterPro" id="IPR052430">
    <property type="entry name" value="IVT-Associated"/>
</dbReference>
<accession>A0A4V4LTY9</accession>
<feature type="transmembrane region" description="Helical" evidence="6">
    <location>
        <begin position="64"/>
        <end position="85"/>
    </location>
</feature>